<evidence type="ECO:0000259" key="5">
    <source>
        <dbReference type="Pfam" id="PF17681"/>
    </source>
</evidence>
<dbReference type="PANTHER" id="PTHR19302">
    <property type="entry name" value="GAMMA TUBULIN COMPLEX PROTEIN"/>
    <property type="match status" value="1"/>
</dbReference>
<dbReference type="GO" id="GO:0007020">
    <property type="term" value="P:microtubule nucleation"/>
    <property type="evidence" value="ECO:0007669"/>
    <property type="project" value="InterPro"/>
</dbReference>
<organism evidence="6 7">
    <name type="scientific">Hepatospora eriocheir</name>
    <dbReference type="NCBI Taxonomy" id="1081669"/>
    <lineage>
        <taxon>Eukaryota</taxon>
        <taxon>Fungi</taxon>
        <taxon>Fungi incertae sedis</taxon>
        <taxon>Microsporidia</taxon>
        <taxon>Hepatosporidae</taxon>
        <taxon>Hepatospora</taxon>
    </lineage>
</organism>
<dbReference type="GO" id="GO:0000930">
    <property type="term" value="C:gamma-tubulin complex"/>
    <property type="evidence" value="ECO:0007669"/>
    <property type="project" value="TreeGrafter"/>
</dbReference>
<dbReference type="GO" id="GO:0043015">
    <property type="term" value="F:gamma-tubulin binding"/>
    <property type="evidence" value="ECO:0007669"/>
    <property type="project" value="InterPro"/>
</dbReference>
<dbReference type="InterPro" id="IPR007259">
    <property type="entry name" value="GCP"/>
</dbReference>
<reference evidence="6 7" key="1">
    <citation type="journal article" date="2017" name="Environ. Microbiol.">
        <title>Decay of the glycolytic pathway and adaptation to intranuclear parasitism within Enterocytozoonidae microsporidia.</title>
        <authorList>
            <person name="Wiredu Boakye D."/>
            <person name="Jaroenlak P."/>
            <person name="Prachumwat A."/>
            <person name="Williams T.A."/>
            <person name="Bateman K.S."/>
            <person name="Itsathitphaisarn O."/>
            <person name="Sritunyalucksana K."/>
            <person name="Paszkiewicz K.H."/>
            <person name="Moore K.A."/>
            <person name="Stentiford G.D."/>
            <person name="Williams B.A."/>
        </authorList>
    </citation>
    <scope>NUCLEOTIDE SEQUENCE [LARGE SCALE GENOMIC DNA]</scope>
    <source>
        <strain evidence="7">canceri</strain>
    </source>
</reference>
<dbReference type="GO" id="GO:0000278">
    <property type="term" value="P:mitotic cell cycle"/>
    <property type="evidence" value="ECO:0007669"/>
    <property type="project" value="TreeGrafter"/>
</dbReference>
<keyword evidence="2 4" id="KW-0493">Microtubule</keyword>
<evidence type="ECO:0000313" key="6">
    <source>
        <dbReference type="EMBL" id="ORE00115.1"/>
    </source>
</evidence>
<evidence type="ECO:0000256" key="3">
    <source>
        <dbReference type="ARBA" id="ARBA00023212"/>
    </source>
</evidence>
<dbReference type="GO" id="GO:0000922">
    <property type="term" value="C:spindle pole"/>
    <property type="evidence" value="ECO:0007669"/>
    <property type="project" value="InterPro"/>
</dbReference>
<evidence type="ECO:0000256" key="2">
    <source>
        <dbReference type="ARBA" id="ARBA00022701"/>
    </source>
</evidence>
<dbReference type="Proteomes" id="UP000192501">
    <property type="component" value="Unassembled WGS sequence"/>
</dbReference>
<comment type="similarity">
    <text evidence="4">Belongs to the TUBGCP family.</text>
</comment>
<comment type="subcellular location">
    <subcellularLocation>
        <location evidence="4">Cytoplasm</location>
        <location evidence="4">Cytoskeleton</location>
        <location evidence="4">Microtubule organizing center</location>
    </subcellularLocation>
</comment>
<dbReference type="VEuPathDB" id="MicrosporidiaDB:A0H76_2249"/>
<name>A0A1X0QK84_9MICR</name>
<comment type="caution">
    <text evidence="6">The sequence shown here is derived from an EMBL/GenBank/DDBJ whole genome shotgun (WGS) entry which is preliminary data.</text>
</comment>
<protein>
    <recommendedName>
        <fullName evidence="4">Spindle pole body component</fullName>
    </recommendedName>
</protein>
<feature type="domain" description="Gamma tubulin complex component protein N-terminal" evidence="5">
    <location>
        <begin position="193"/>
        <end position="291"/>
    </location>
</feature>
<evidence type="ECO:0000313" key="7">
    <source>
        <dbReference type="Proteomes" id="UP000192501"/>
    </source>
</evidence>
<dbReference type="GO" id="GO:0051225">
    <property type="term" value="P:spindle assembly"/>
    <property type="evidence" value="ECO:0007669"/>
    <property type="project" value="TreeGrafter"/>
</dbReference>
<evidence type="ECO:0000256" key="1">
    <source>
        <dbReference type="ARBA" id="ARBA00022490"/>
    </source>
</evidence>
<dbReference type="InterPro" id="IPR041470">
    <property type="entry name" value="GCP_N"/>
</dbReference>
<dbReference type="VEuPathDB" id="MicrosporidiaDB:HERIO_143"/>
<dbReference type="AlphaFoldDB" id="A0A1X0QK84"/>
<dbReference type="GO" id="GO:0005874">
    <property type="term" value="C:microtubule"/>
    <property type="evidence" value="ECO:0007669"/>
    <property type="project" value="UniProtKB-KW"/>
</dbReference>
<dbReference type="EMBL" id="LTAI01000063">
    <property type="protein sequence ID" value="ORE00115.1"/>
    <property type="molecule type" value="Genomic_DNA"/>
</dbReference>
<accession>A0A1X0QK84</accession>
<dbReference type="GO" id="GO:0031122">
    <property type="term" value="P:cytoplasmic microtubule organization"/>
    <property type="evidence" value="ECO:0007669"/>
    <property type="project" value="TreeGrafter"/>
</dbReference>
<evidence type="ECO:0000256" key="4">
    <source>
        <dbReference type="RuleBase" id="RU363050"/>
    </source>
</evidence>
<dbReference type="GO" id="GO:0051321">
    <property type="term" value="P:meiotic cell cycle"/>
    <property type="evidence" value="ECO:0007669"/>
    <property type="project" value="TreeGrafter"/>
</dbReference>
<keyword evidence="3 4" id="KW-0206">Cytoskeleton</keyword>
<keyword evidence="1 4" id="KW-0963">Cytoplasm</keyword>
<proteinExistence type="inferred from homology"/>
<sequence>MPEINNFKNQLKKLAGTLLYPKTTSKKLLERIDKVYFNSYRESKPIDVSSLLENPLLYKSLQSDTSKKLVNLFLELKSSADYLSLIRNNLKKIALGFDFTFKINNNLFTVSNIRQIKPHIDIQYYNILLNIYQYSLIYKNLKYEINNPISVTHKNYLSKCKEIVLLYEQTVMNTDNDFIKFYCEMYEIYVKLSQINKNHNSIKNKQIVSECTDIIYEVHNQCTSTYISTGVINDRYNEYFISSCIEYNKIPSQLSKELVNTIFYIGKNINLLKNLNSFKESNFNIKLNDTSASLILVKALKHVNEQLYRKFIVRHKIYELYDFIKSIFLFRRVDFIEFIFEGFKRNRNLSKKNCLGIIEEGLYDTFFNGNTDYPENFIDFIDLIIDDVTPSELNVYLEEPFSLICKLNYPITLIFNESFISKLVSIFKFLWKIKKIEALTLRLGTHKYMLFIYKIQNYIFYECIKDSLFEWENSELALNQLTEQINSDLSSLIKNLYFQNGFFERIFYEIEYALIKLGTGGQFDETKIKDCCLKFIENLEKDSSDKSLILDYIRMLI</sequence>
<dbReference type="GO" id="GO:0051011">
    <property type="term" value="F:microtubule minus-end binding"/>
    <property type="evidence" value="ECO:0007669"/>
    <property type="project" value="TreeGrafter"/>
</dbReference>
<dbReference type="Pfam" id="PF17681">
    <property type="entry name" value="GCP_N_terminal"/>
    <property type="match status" value="1"/>
</dbReference>
<gene>
    <name evidence="6" type="ORF">A0H76_2249</name>
</gene>